<reference evidence="2" key="1">
    <citation type="submission" date="2023-10" db="EMBL/GenBank/DDBJ databases">
        <authorList>
            <person name="Chen Y."/>
            <person name="Shah S."/>
            <person name="Dougan E. K."/>
            <person name="Thang M."/>
            <person name="Chan C."/>
        </authorList>
    </citation>
    <scope>NUCLEOTIDE SEQUENCE [LARGE SCALE GENOMIC DNA]</scope>
</reference>
<keyword evidence="3" id="KW-1185">Reference proteome</keyword>
<evidence type="ECO:0000256" key="1">
    <source>
        <dbReference type="SAM" id="MobiDB-lite"/>
    </source>
</evidence>
<dbReference type="Proteomes" id="UP001189429">
    <property type="component" value="Unassembled WGS sequence"/>
</dbReference>
<comment type="caution">
    <text evidence="2">The sequence shown here is derived from an EMBL/GenBank/DDBJ whole genome shotgun (WGS) entry which is preliminary data.</text>
</comment>
<proteinExistence type="predicted"/>
<name>A0ABN9VJ02_9DINO</name>
<organism evidence="2 3">
    <name type="scientific">Prorocentrum cordatum</name>
    <dbReference type="NCBI Taxonomy" id="2364126"/>
    <lineage>
        <taxon>Eukaryota</taxon>
        <taxon>Sar</taxon>
        <taxon>Alveolata</taxon>
        <taxon>Dinophyceae</taxon>
        <taxon>Prorocentrales</taxon>
        <taxon>Prorocentraceae</taxon>
        <taxon>Prorocentrum</taxon>
    </lineage>
</organism>
<evidence type="ECO:0000313" key="3">
    <source>
        <dbReference type="Proteomes" id="UP001189429"/>
    </source>
</evidence>
<protein>
    <submittedName>
        <fullName evidence="2">Uncharacterized protein</fullName>
    </submittedName>
</protein>
<evidence type="ECO:0000313" key="2">
    <source>
        <dbReference type="EMBL" id="CAK0873228.1"/>
    </source>
</evidence>
<accession>A0ABN9VJ02</accession>
<feature type="non-terminal residue" evidence="2">
    <location>
        <position position="621"/>
    </location>
</feature>
<dbReference type="EMBL" id="CAUYUJ010017255">
    <property type="protein sequence ID" value="CAK0873228.1"/>
    <property type="molecule type" value="Genomic_DNA"/>
</dbReference>
<sequence length="621" mass="67802">MPASSPKFGKGAAATTPRGKASQLKLQAVKENLVHNAKNKLDLSAAAAYAPTKAPRETADEKMKKVVQKAIADNFKGAQWTNAILYAKVVHGKTVSQHIEARIREKGSRGKGFYDELKLKFAETEDSGAFAVDNGSEAIPDDLEDVVSALVLDPRATEGLKGYFEYGPEIPNQKCAAIVGKVMFTVPTFAPVRNAELWQEFIKFIVRTQFHAKYPDVRAKLRARASLVLEAAHMDKLTSLGKNEKWCTVEDSVLSVYRGSDTGRVIYEEAYRNLGREKMETVADEVVAQVMRASITQATIRRSRESFLEKLKIAGFKALEVMEPWATDVTYRQTKMTITVNSYMDMFTAKRQAAVLGAAVDAGVLAPLLCEGGLLVADKTKVFKHKVDADVAEDAINGRSVASSLVEGRGVQTGSAIVTLFRSKWKILYGEDKDWRITFRIFEMHVGSLGEEAFRRNTLGALPTADRVLSCAQALTALRKLENGKLFEFIGAGLQKVFRDVIGWVQHIKGDKPPAVTGESSPFVRDVKESLAWFFPAQNSPGGGAPGAVLRGKEAAEAAFAHCEGLATADKLKGDPQQLTPLLVFSFCLSPASRTKVLAWKDDLVKKGKRKAGGNSKVAAK</sequence>
<feature type="region of interest" description="Disordered" evidence="1">
    <location>
        <begin position="1"/>
        <end position="22"/>
    </location>
</feature>
<gene>
    <name evidence="2" type="ORF">PCOR1329_LOCUS58488</name>
</gene>